<sequence>MTPEPDERLLAPYRPVRRVGVEDVPWSGMLVRMAGGESRVLVDADQFAADWAGWAADPEGHVLTALDVARRADGHSLALPLCVERVADFLVRRSSSRVPLSLGEIVTLSVSLIRGVTEIQAAPRMKGQWWLTDAGRPVLVTDVSDAEAVAHTAQLLRTLEGDPRCDAALAAGARAVESERLSAHDLRTAEEQLFAVADPEPLATSLLGPRAARDFFAVDREPATAIDDDPRPFTWVDTIARHVDADLADVVSRATTGVWRRLRRPRATSRKPWMLAAAAAAAVLAAGLLWPTGAGGPATAETQGSDPTAPVRTPTAKTPSPTAGTSVDAGGGAAPADLVAVANALLAARTTCAGEVGCLAGVVLDPAAAFDAGAIDLDPSQRTTTLLDDFGGMAVLRVDGADGAAASQLVVVMLDDDRWLLRDVHLAKQP</sequence>
<accession>A0ABN2SMH8</accession>
<evidence type="ECO:0000313" key="3">
    <source>
        <dbReference type="Proteomes" id="UP001500326"/>
    </source>
</evidence>
<gene>
    <name evidence="2" type="ORF">GCM10009777_25440</name>
</gene>
<feature type="compositionally biased region" description="Polar residues" evidence="1">
    <location>
        <begin position="315"/>
        <end position="325"/>
    </location>
</feature>
<dbReference type="RefSeq" id="WP_344062736.1">
    <property type="nucleotide sequence ID" value="NZ_BAAAOH010000001.1"/>
</dbReference>
<reference evidence="2 3" key="1">
    <citation type="journal article" date="2019" name="Int. J. Syst. Evol. Microbiol.">
        <title>The Global Catalogue of Microorganisms (GCM) 10K type strain sequencing project: providing services to taxonomists for standard genome sequencing and annotation.</title>
        <authorList>
            <consortium name="The Broad Institute Genomics Platform"/>
            <consortium name="The Broad Institute Genome Sequencing Center for Infectious Disease"/>
            <person name="Wu L."/>
            <person name="Ma J."/>
        </authorList>
    </citation>
    <scope>NUCLEOTIDE SEQUENCE [LARGE SCALE GENOMIC DNA]</scope>
    <source>
        <strain evidence="2 3">JCM 14902</strain>
    </source>
</reference>
<dbReference type="Proteomes" id="UP001500326">
    <property type="component" value="Unassembled WGS sequence"/>
</dbReference>
<name>A0ABN2SMH8_9MICO</name>
<evidence type="ECO:0000313" key="2">
    <source>
        <dbReference type="EMBL" id="GAA1989262.1"/>
    </source>
</evidence>
<evidence type="ECO:0008006" key="4">
    <source>
        <dbReference type="Google" id="ProtNLM"/>
    </source>
</evidence>
<protein>
    <recommendedName>
        <fullName evidence="4">DUF4878 domain-containing protein</fullName>
    </recommendedName>
</protein>
<comment type="caution">
    <text evidence="2">The sequence shown here is derived from an EMBL/GenBank/DDBJ whole genome shotgun (WGS) entry which is preliminary data.</text>
</comment>
<dbReference type="EMBL" id="BAAAOH010000001">
    <property type="protein sequence ID" value="GAA1989262.1"/>
    <property type="molecule type" value="Genomic_DNA"/>
</dbReference>
<evidence type="ECO:0000256" key="1">
    <source>
        <dbReference type="SAM" id="MobiDB-lite"/>
    </source>
</evidence>
<keyword evidence="3" id="KW-1185">Reference proteome</keyword>
<organism evidence="2 3">
    <name type="scientific">Microbacterium pumilum</name>
    <dbReference type="NCBI Taxonomy" id="344165"/>
    <lineage>
        <taxon>Bacteria</taxon>
        <taxon>Bacillati</taxon>
        <taxon>Actinomycetota</taxon>
        <taxon>Actinomycetes</taxon>
        <taxon>Micrococcales</taxon>
        <taxon>Microbacteriaceae</taxon>
        <taxon>Microbacterium</taxon>
    </lineage>
</organism>
<proteinExistence type="predicted"/>
<feature type="region of interest" description="Disordered" evidence="1">
    <location>
        <begin position="295"/>
        <end position="329"/>
    </location>
</feature>